<dbReference type="AlphaFoldDB" id="A0AAN9HNJ5"/>
<reference evidence="2 3" key="1">
    <citation type="submission" date="2024-01" db="EMBL/GenBank/DDBJ databases">
        <title>The genomes of 5 underutilized Papilionoideae crops provide insights into root nodulation and disease resistanc.</title>
        <authorList>
            <person name="Yuan L."/>
        </authorList>
    </citation>
    <scope>NUCLEOTIDE SEQUENCE [LARGE SCALE GENOMIC DNA]</scope>
    <source>
        <strain evidence="2">ZHUSHIDOU_FW_LH</strain>
        <tissue evidence="2">Leaf</tissue>
    </source>
</reference>
<organism evidence="2 3">
    <name type="scientific">Crotalaria pallida</name>
    <name type="common">Smooth rattlebox</name>
    <name type="synonym">Crotalaria striata</name>
    <dbReference type="NCBI Taxonomy" id="3830"/>
    <lineage>
        <taxon>Eukaryota</taxon>
        <taxon>Viridiplantae</taxon>
        <taxon>Streptophyta</taxon>
        <taxon>Embryophyta</taxon>
        <taxon>Tracheophyta</taxon>
        <taxon>Spermatophyta</taxon>
        <taxon>Magnoliopsida</taxon>
        <taxon>eudicotyledons</taxon>
        <taxon>Gunneridae</taxon>
        <taxon>Pentapetalae</taxon>
        <taxon>rosids</taxon>
        <taxon>fabids</taxon>
        <taxon>Fabales</taxon>
        <taxon>Fabaceae</taxon>
        <taxon>Papilionoideae</taxon>
        <taxon>50 kb inversion clade</taxon>
        <taxon>genistoids sensu lato</taxon>
        <taxon>core genistoids</taxon>
        <taxon>Crotalarieae</taxon>
        <taxon>Crotalaria</taxon>
    </lineage>
</organism>
<accession>A0AAN9HNJ5</accession>
<proteinExistence type="predicted"/>
<protein>
    <submittedName>
        <fullName evidence="2">Uncharacterized protein</fullName>
    </submittedName>
</protein>
<evidence type="ECO:0000256" key="1">
    <source>
        <dbReference type="SAM" id="MobiDB-lite"/>
    </source>
</evidence>
<dbReference type="EMBL" id="JAYWIO010000008">
    <property type="protein sequence ID" value="KAK7243256.1"/>
    <property type="molecule type" value="Genomic_DNA"/>
</dbReference>
<evidence type="ECO:0000313" key="2">
    <source>
        <dbReference type="EMBL" id="KAK7243256.1"/>
    </source>
</evidence>
<sequence>MNHNQTHSISLPSSSHPHMTQTHSPASALLKLKPPHFPQSLPLGTLHPSLPQSVSHSPLRFTNHTQIIVE</sequence>
<gene>
    <name evidence="2" type="ORF">RIF29_38048</name>
</gene>
<feature type="compositionally biased region" description="Low complexity" evidence="1">
    <location>
        <begin position="7"/>
        <end position="18"/>
    </location>
</feature>
<name>A0AAN9HNJ5_CROPI</name>
<feature type="region of interest" description="Disordered" evidence="1">
    <location>
        <begin position="1"/>
        <end position="57"/>
    </location>
</feature>
<keyword evidence="3" id="KW-1185">Reference proteome</keyword>
<comment type="caution">
    <text evidence="2">The sequence shown here is derived from an EMBL/GenBank/DDBJ whole genome shotgun (WGS) entry which is preliminary data.</text>
</comment>
<evidence type="ECO:0000313" key="3">
    <source>
        <dbReference type="Proteomes" id="UP001372338"/>
    </source>
</evidence>
<dbReference type="Proteomes" id="UP001372338">
    <property type="component" value="Unassembled WGS sequence"/>
</dbReference>